<dbReference type="Pfam" id="PF00266">
    <property type="entry name" value="Aminotran_5"/>
    <property type="match status" value="1"/>
</dbReference>
<dbReference type="PANTHER" id="PTHR43586:SF8">
    <property type="entry name" value="CYSTEINE DESULFURASE 1, CHLOROPLASTIC"/>
    <property type="match status" value="1"/>
</dbReference>
<evidence type="ECO:0000256" key="5">
    <source>
        <dbReference type="ARBA" id="ARBA00022898"/>
    </source>
</evidence>
<evidence type="ECO:0000256" key="6">
    <source>
        <dbReference type="ARBA" id="ARBA00050776"/>
    </source>
</evidence>
<dbReference type="GO" id="GO:0006534">
    <property type="term" value="P:cysteine metabolic process"/>
    <property type="evidence" value="ECO:0007669"/>
    <property type="project" value="InterPro"/>
</dbReference>
<dbReference type="GO" id="GO:0031071">
    <property type="term" value="F:cysteine desulfurase activity"/>
    <property type="evidence" value="ECO:0007669"/>
    <property type="project" value="UniProtKB-EC"/>
</dbReference>
<dbReference type="EMBL" id="PPEL01000021">
    <property type="protein sequence ID" value="PNV65671.1"/>
    <property type="molecule type" value="Genomic_DNA"/>
</dbReference>
<organism evidence="9 10">
    <name type="scientific">Rubneribacter badeniensis</name>
    <dbReference type="NCBI Taxonomy" id="2070688"/>
    <lineage>
        <taxon>Bacteria</taxon>
        <taxon>Bacillati</taxon>
        <taxon>Actinomycetota</taxon>
        <taxon>Coriobacteriia</taxon>
        <taxon>Eggerthellales</taxon>
        <taxon>Eggerthellaceae</taxon>
        <taxon>Rubneribacter</taxon>
    </lineage>
</organism>
<comment type="catalytic activity">
    <reaction evidence="6">
        <text>(sulfur carrier)-H + L-cysteine = (sulfur carrier)-SH + L-alanine</text>
        <dbReference type="Rhea" id="RHEA:43892"/>
        <dbReference type="Rhea" id="RHEA-COMP:14737"/>
        <dbReference type="Rhea" id="RHEA-COMP:14739"/>
        <dbReference type="ChEBI" id="CHEBI:29917"/>
        <dbReference type="ChEBI" id="CHEBI:35235"/>
        <dbReference type="ChEBI" id="CHEBI:57972"/>
        <dbReference type="ChEBI" id="CHEBI:64428"/>
        <dbReference type="EC" id="2.8.1.7"/>
    </reaction>
</comment>
<evidence type="ECO:0000256" key="7">
    <source>
        <dbReference type="RuleBase" id="RU004504"/>
    </source>
</evidence>
<dbReference type="InterPro" id="IPR015422">
    <property type="entry name" value="PyrdxlP-dep_Trfase_small"/>
</dbReference>
<sequence length="418" mass="43967">MRDDVFAPPLDRGEFPILQRLVGRDGARPLVYLDSAATALVPERVIGAVERFLRTSCANIHRGAHLLAEEATDAYEGAREHLASFFGVDDPARVLLVQNATDACNLAAFGWGARVLGPGDVVAVAEDNHHANIVCWQMLAERHGVEVAWIPIDADGRLDLEAWRLLAERAPGLVALSAQSNVLGFAQPDLRIVMEEAKRAGALVMLDGAQAAGHGDVADFDRMPVDFYVASAHKMMGLGGAGTLVCSDGALERMAPVRGGGGMIERVDREGYVVARRPNAFEAGTPAIAATVAWSAALAMMEEAGLEAIRAHAGALAADAARRLAELPGVRLLGDAALPRESLVSFVVDGVHPHDAGRLLDDEGVMARAGHHCAQPLHRAIGVPSSVRASFAGYSTASDVDALVAAVARMTEGAARCA</sequence>
<dbReference type="SUPFAM" id="SSF53383">
    <property type="entry name" value="PLP-dependent transferases"/>
    <property type="match status" value="1"/>
</dbReference>
<dbReference type="InterPro" id="IPR020578">
    <property type="entry name" value="Aminotrans_V_PyrdxlP_BS"/>
</dbReference>
<evidence type="ECO:0000256" key="3">
    <source>
        <dbReference type="ARBA" id="ARBA00012239"/>
    </source>
</evidence>
<evidence type="ECO:0000313" key="9">
    <source>
        <dbReference type="EMBL" id="PNV65671.1"/>
    </source>
</evidence>
<dbReference type="Proteomes" id="UP000236488">
    <property type="component" value="Unassembled WGS sequence"/>
</dbReference>
<feature type="domain" description="Aminotransferase class V" evidence="8">
    <location>
        <begin position="31"/>
        <end position="403"/>
    </location>
</feature>
<evidence type="ECO:0000256" key="4">
    <source>
        <dbReference type="ARBA" id="ARBA00022679"/>
    </source>
</evidence>
<dbReference type="PANTHER" id="PTHR43586">
    <property type="entry name" value="CYSTEINE DESULFURASE"/>
    <property type="match status" value="1"/>
</dbReference>
<evidence type="ECO:0000256" key="1">
    <source>
        <dbReference type="ARBA" id="ARBA00001933"/>
    </source>
</evidence>
<comment type="cofactor">
    <cofactor evidence="1 7">
        <name>pyridoxal 5'-phosphate</name>
        <dbReference type="ChEBI" id="CHEBI:597326"/>
    </cofactor>
</comment>
<name>A0A2K2U5U0_9ACTN</name>
<dbReference type="CDD" id="cd06453">
    <property type="entry name" value="SufS_like"/>
    <property type="match status" value="1"/>
</dbReference>
<reference evidence="9 10" key="1">
    <citation type="journal article" date="2018" name="Int. J. Syst. Evol. Microbiol.">
        <title>Rubneribacter badeniensis gen. nov., sp. nov. and Enteroscipio rubneri gen. nov., sp. nov., new members of the Eggerthellaceae isolated from human faeces.</title>
        <authorList>
            <person name="Danylec N."/>
            <person name="Gobl A."/>
            <person name="Stoll D.A."/>
            <person name="Hetzer B."/>
            <person name="Kulling S.E."/>
            <person name="Huch M."/>
        </authorList>
    </citation>
    <scope>NUCLEOTIDE SEQUENCE [LARGE SCALE GENOMIC DNA]</scope>
    <source>
        <strain evidence="9 10">ResAG-85</strain>
    </source>
</reference>
<proteinExistence type="inferred from homology"/>
<comment type="caution">
    <text evidence="9">The sequence shown here is derived from an EMBL/GenBank/DDBJ whole genome shotgun (WGS) entry which is preliminary data.</text>
</comment>
<evidence type="ECO:0000313" key="10">
    <source>
        <dbReference type="Proteomes" id="UP000236488"/>
    </source>
</evidence>
<keyword evidence="4" id="KW-0808">Transferase</keyword>
<evidence type="ECO:0000259" key="8">
    <source>
        <dbReference type="Pfam" id="PF00266"/>
    </source>
</evidence>
<keyword evidence="5" id="KW-0663">Pyridoxal phosphate</keyword>
<dbReference type="Gene3D" id="3.40.640.10">
    <property type="entry name" value="Type I PLP-dependent aspartate aminotransferase-like (Major domain)"/>
    <property type="match status" value="1"/>
</dbReference>
<keyword evidence="10" id="KW-1185">Reference proteome</keyword>
<dbReference type="InterPro" id="IPR010970">
    <property type="entry name" value="Cys_dSase_SufS"/>
</dbReference>
<dbReference type="EC" id="2.8.1.7" evidence="3"/>
<gene>
    <name evidence="9" type="ORF">C2L80_05420</name>
</gene>
<dbReference type="GO" id="GO:0030170">
    <property type="term" value="F:pyridoxal phosphate binding"/>
    <property type="evidence" value="ECO:0007669"/>
    <property type="project" value="InterPro"/>
</dbReference>
<dbReference type="Gene3D" id="3.90.1150.10">
    <property type="entry name" value="Aspartate Aminotransferase, domain 1"/>
    <property type="match status" value="1"/>
</dbReference>
<dbReference type="InterPro" id="IPR015424">
    <property type="entry name" value="PyrdxlP-dep_Trfase"/>
</dbReference>
<dbReference type="AlphaFoldDB" id="A0A2K2U5U0"/>
<dbReference type="InterPro" id="IPR000192">
    <property type="entry name" value="Aminotrans_V_dom"/>
</dbReference>
<dbReference type="RefSeq" id="WP_092197801.1">
    <property type="nucleotide sequence ID" value="NZ_PPEL01000021.1"/>
</dbReference>
<comment type="similarity">
    <text evidence="2">Belongs to the class-V pyridoxal-phosphate-dependent aminotransferase family. Csd subfamily.</text>
</comment>
<protein>
    <recommendedName>
        <fullName evidence="3">cysteine desulfurase</fullName>
        <ecNumber evidence="3">2.8.1.7</ecNumber>
    </recommendedName>
</protein>
<accession>A0A2K2U5U0</accession>
<dbReference type="PROSITE" id="PS00595">
    <property type="entry name" value="AA_TRANSFER_CLASS_5"/>
    <property type="match status" value="1"/>
</dbReference>
<evidence type="ECO:0000256" key="2">
    <source>
        <dbReference type="ARBA" id="ARBA00010447"/>
    </source>
</evidence>
<dbReference type="InterPro" id="IPR015421">
    <property type="entry name" value="PyrdxlP-dep_Trfase_major"/>
</dbReference>